<accession>A0A9W4X5M0</accession>
<dbReference type="Proteomes" id="UP001153678">
    <property type="component" value="Unassembled WGS sequence"/>
</dbReference>
<sequence length="183" mass="21256">MKDAFHDPDKYIVQWLNTALTESKIRKLDGSRTKQPDFVVTIKYQSQTTNVIYVGEVSGPSEKNNVYKNCLDLIRIGVFIKDCIDLAISRGAKIKILGFQCIAYKADFYILDLIEELHILLNIRNIFLESYNVFIDKLENPGLTLLELKSSFKKDTLDTPEFNRLVSKTRCVKRECPFWFGRY</sequence>
<dbReference type="AlphaFoldDB" id="A0A9W4X5M0"/>
<keyword evidence="2" id="KW-1185">Reference proteome</keyword>
<reference evidence="1" key="1">
    <citation type="submission" date="2022-08" db="EMBL/GenBank/DDBJ databases">
        <authorList>
            <person name="Kallberg Y."/>
            <person name="Tangrot J."/>
            <person name="Rosling A."/>
        </authorList>
    </citation>
    <scope>NUCLEOTIDE SEQUENCE</scope>
    <source>
        <strain evidence="1">Wild A</strain>
    </source>
</reference>
<organism evidence="1 2">
    <name type="scientific">Funneliformis geosporum</name>
    <dbReference type="NCBI Taxonomy" id="1117311"/>
    <lineage>
        <taxon>Eukaryota</taxon>
        <taxon>Fungi</taxon>
        <taxon>Fungi incertae sedis</taxon>
        <taxon>Mucoromycota</taxon>
        <taxon>Glomeromycotina</taxon>
        <taxon>Glomeromycetes</taxon>
        <taxon>Glomerales</taxon>
        <taxon>Glomeraceae</taxon>
        <taxon>Funneliformis</taxon>
    </lineage>
</organism>
<comment type="caution">
    <text evidence="1">The sequence shown here is derived from an EMBL/GenBank/DDBJ whole genome shotgun (WGS) entry which is preliminary data.</text>
</comment>
<protein>
    <submittedName>
        <fullName evidence="1">16941_t:CDS:1</fullName>
    </submittedName>
</protein>
<proteinExistence type="predicted"/>
<evidence type="ECO:0000313" key="2">
    <source>
        <dbReference type="Proteomes" id="UP001153678"/>
    </source>
</evidence>
<name>A0A9W4X5M0_9GLOM</name>
<gene>
    <name evidence="1" type="ORF">FWILDA_LOCUS13492</name>
</gene>
<evidence type="ECO:0000313" key="1">
    <source>
        <dbReference type="EMBL" id="CAI2188268.1"/>
    </source>
</evidence>
<dbReference type="OrthoDB" id="2370938at2759"/>
<dbReference type="EMBL" id="CAMKVN010005095">
    <property type="protein sequence ID" value="CAI2188268.1"/>
    <property type="molecule type" value="Genomic_DNA"/>
</dbReference>